<dbReference type="AlphaFoldDB" id="A0A5D4RMV4"/>
<protein>
    <submittedName>
        <fullName evidence="2">Uncharacterized protein</fullName>
    </submittedName>
</protein>
<keyword evidence="1" id="KW-0472">Membrane</keyword>
<sequence>MQKINHTVMSLLVLIASLLEVNFTKISIASVTQYLFTLVLALLIANFFTWLIHIVVEKGLNWYEKRKQRSYSLLTWLGDTNIVLDLYSELQDVKTFNPTNFHDNYELTKQKIKQYYTSDIELKGFKYYLETQTTSQKYTSILNTTQTILLGIIVPTVLTIFNLKNFTTTGVSLNALLFLVLWLILLNGIVFMSNQIDKMKVLLRLVNECIEETPQESNQQL</sequence>
<name>A0A5D4RMV4_9BACI</name>
<keyword evidence="1" id="KW-0812">Transmembrane</keyword>
<comment type="caution">
    <text evidence="2">The sequence shown here is derived from an EMBL/GenBank/DDBJ whole genome shotgun (WGS) entry which is preliminary data.</text>
</comment>
<proteinExistence type="predicted"/>
<evidence type="ECO:0000313" key="3">
    <source>
        <dbReference type="Proteomes" id="UP000322139"/>
    </source>
</evidence>
<dbReference type="Proteomes" id="UP000322139">
    <property type="component" value="Unassembled WGS sequence"/>
</dbReference>
<organism evidence="2 3">
    <name type="scientific">Bacillus infantis</name>
    <dbReference type="NCBI Taxonomy" id="324767"/>
    <lineage>
        <taxon>Bacteria</taxon>
        <taxon>Bacillati</taxon>
        <taxon>Bacillota</taxon>
        <taxon>Bacilli</taxon>
        <taxon>Bacillales</taxon>
        <taxon>Bacillaceae</taxon>
        <taxon>Bacillus</taxon>
    </lineage>
</organism>
<evidence type="ECO:0000313" key="2">
    <source>
        <dbReference type="EMBL" id="TYS51196.1"/>
    </source>
</evidence>
<gene>
    <name evidence="2" type="ORF">FZD51_03925</name>
</gene>
<dbReference type="EMBL" id="VTER01000002">
    <property type="protein sequence ID" value="TYS51196.1"/>
    <property type="molecule type" value="Genomic_DNA"/>
</dbReference>
<evidence type="ECO:0000256" key="1">
    <source>
        <dbReference type="SAM" id="Phobius"/>
    </source>
</evidence>
<feature type="transmembrane region" description="Helical" evidence="1">
    <location>
        <begin position="34"/>
        <end position="56"/>
    </location>
</feature>
<keyword evidence="1" id="KW-1133">Transmembrane helix</keyword>
<feature type="transmembrane region" description="Helical" evidence="1">
    <location>
        <begin position="141"/>
        <end position="161"/>
    </location>
</feature>
<accession>A0A5D4RMV4</accession>
<reference evidence="2 3" key="1">
    <citation type="submission" date="2019-08" db="EMBL/GenBank/DDBJ databases">
        <title>Bacillus genomes from the desert of Cuatro Cienegas, Coahuila.</title>
        <authorList>
            <person name="Olmedo-Alvarez G."/>
        </authorList>
    </citation>
    <scope>NUCLEOTIDE SEQUENCE [LARGE SCALE GENOMIC DNA]</scope>
    <source>
        <strain evidence="2 3">CH446_14T</strain>
    </source>
</reference>
<feature type="transmembrane region" description="Helical" evidence="1">
    <location>
        <begin position="173"/>
        <end position="192"/>
    </location>
</feature>
<dbReference type="RefSeq" id="WP_148973572.1">
    <property type="nucleotide sequence ID" value="NZ_VTER01000002.1"/>
</dbReference>